<evidence type="ECO:0000256" key="1">
    <source>
        <dbReference type="ARBA" id="ARBA00007820"/>
    </source>
</evidence>
<dbReference type="GO" id="GO:0042274">
    <property type="term" value="P:ribosomal small subunit biogenesis"/>
    <property type="evidence" value="ECO:0007669"/>
    <property type="project" value="TreeGrafter"/>
</dbReference>
<evidence type="ECO:0000256" key="2">
    <source>
        <dbReference type="ARBA" id="ARBA00022980"/>
    </source>
</evidence>
<protein>
    <recommendedName>
        <fullName evidence="4">40S ribosomal protein S7</fullName>
    </recommendedName>
</protein>
<accession>A0A9C7PX77</accession>
<keyword evidence="7" id="KW-1185">Reference proteome</keyword>
<dbReference type="Proteomes" id="UP001061958">
    <property type="component" value="Unassembled WGS sequence"/>
</dbReference>
<gene>
    <name evidence="6" type="ORF">GpartN1_g4000.t1</name>
</gene>
<dbReference type="InterPro" id="IPR000554">
    <property type="entry name" value="Ribosomal_eS7"/>
</dbReference>
<dbReference type="AlphaFoldDB" id="A0A9C7PX77"/>
<dbReference type="GO" id="GO:0006412">
    <property type="term" value="P:translation"/>
    <property type="evidence" value="ECO:0007669"/>
    <property type="project" value="InterPro"/>
</dbReference>
<dbReference type="PANTHER" id="PTHR11278:SF0">
    <property type="entry name" value="SMALL RIBOSOMAL SUBUNIT PROTEIN ES7"/>
    <property type="match status" value="1"/>
</dbReference>
<dbReference type="GO" id="GO:0006364">
    <property type="term" value="P:rRNA processing"/>
    <property type="evidence" value="ECO:0007669"/>
    <property type="project" value="TreeGrafter"/>
</dbReference>
<dbReference type="OrthoDB" id="1724687at2759"/>
<sequence length="202" mass="23008">MQRERKIKTTHMGPGGKIHREQGKHPDALETSLAQALVDLSNNSSDPDFQDLVFVGAKEFQGTGENKVIVVHVPLRAIYQYRKLHTKLVRELEKKFAGKTIVFVARRKILPKEKKGKRALAKKRPISKTLTAVHEKILEDILHPVEIVGKRIRFRQDGSRVNIVSLDPREQHNVEHKLEALKLAYKKLTGKDAIFQFPVTSS</sequence>
<keyword evidence="2 4" id="KW-0689">Ribosomal protein</keyword>
<evidence type="ECO:0000313" key="7">
    <source>
        <dbReference type="Proteomes" id="UP001061958"/>
    </source>
</evidence>
<proteinExistence type="inferred from homology"/>
<dbReference type="PANTHER" id="PTHR11278">
    <property type="entry name" value="40S RIBOSOMAL PROTEIN S7"/>
    <property type="match status" value="1"/>
</dbReference>
<organism evidence="6 7">
    <name type="scientific">Galdieria partita</name>
    <dbReference type="NCBI Taxonomy" id="83374"/>
    <lineage>
        <taxon>Eukaryota</taxon>
        <taxon>Rhodophyta</taxon>
        <taxon>Bangiophyceae</taxon>
        <taxon>Galdieriales</taxon>
        <taxon>Galdieriaceae</taxon>
        <taxon>Galdieria</taxon>
    </lineage>
</organism>
<dbReference type="GO" id="GO:0030686">
    <property type="term" value="C:90S preribosome"/>
    <property type="evidence" value="ECO:0007669"/>
    <property type="project" value="TreeGrafter"/>
</dbReference>
<evidence type="ECO:0000256" key="4">
    <source>
        <dbReference type="RuleBase" id="RU364105"/>
    </source>
</evidence>
<evidence type="ECO:0000256" key="3">
    <source>
        <dbReference type="ARBA" id="ARBA00023274"/>
    </source>
</evidence>
<comment type="caution">
    <text evidence="6">The sequence shown here is derived from an EMBL/GenBank/DDBJ whole genome shotgun (WGS) entry which is preliminary data.</text>
</comment>
<dbReference type="EMBL" id="BQMJ01000031">
    <property type="protein sequence ID" value="GJQ12209.1"/>
    <property type="molecule type" value="Genomic_DNA"/>
</dbReference>
<reference evidence="6" key="1">
    <citation type="journal article" date="2022" name="Proc. Natl. Acad. Sci. U.S.A.">
        <title>Life cycle and functional genomics of the unicellular red alga Galdieria for elucidating algal and plant evolution and industrial use.</title>
        <authorList>
            <person name="Hirooka S."/>
            <person name="Itabashi T."/>
            <person name="Ichinose T.M."/>
            <person name="Onuma R."/>
            <person name="Fujiwara T."/>
            <person name="Yamashita S."/>
            <person name="Jong L.W."/>
            <person name="Tomita R."/>
            <person name="Iwane A.H."/>
            <person name="Miyagishima S.Y."/>
        </authorList>
    </citation>
    <scope>NUCLEOTIDE SEQUENCE</scope>
    <source>
        <strain evidence="6">NBRC 102759</strain>
    </source>
</reference>
<comment type="similarity">
    <text evidence="1 4">Belongs to the eukaryotic ribosomal protein eS7 family.</text>
</comment>
<reference evidence="6" key="2">
    <citation type="submission" date="2022-01" db="EMBL/GenBank/DDBJ databases">
        <authorList>
            <person name="Hirooka S."/>
            <person name="Miyagishima S.Y."/>
        </authorList>
    </citation>
    <scope>NUCLEOTIDE SEQUENCE</scope>
    <source>
        <strain evidence="6">NBRC 102759</strain>
    </source>
</reference>
<evidence type="ECO:0000313" key="6">
    <source>
        <dbReference type="EMBL" id="GJQ12209.1"/>
    </source>
</evidence>
<dbReference type="GO" id="GO:0022627">
    <property type="term" value="C:cytosolic small ribosomal subunit"/>
    <property type="evidence" value="ECO:0007669"/>
    <property type="project" value="TreeGrafter"/>
</dbReference>
<dbReference type="Pfam" id="PF01251">
    <property type="entry name" value="Ribosomal_S7e"/>
    <property type="match status" value="1"/>
</dbReference>
<keyword evidence="3 4" id="KW-0687">Ribonucleoprotein</keyword>
<feature type="region of interest" description="Disordered" evidence="5">
    <location>
        <begin position="1"/>
        <end position="23"/>
    </location>
</feature>
<name>A0A9C7PX77_9RHOD</name>
<dbReference type="GO" id="GO:0003735">
    <property type="term" value="F:structural constituent of ribosome"/>
    <property type="evidence" value="ECO:0007669"/>
    <property type="project" value="InterPro"/>
</dbReference>
<dbReference type="GO" id="GO:0032040">
    <property type="term" value="C:small-subunit processome"/>
    <property type="evidence" value="ECO:0007669"/>
    <property type="project" value="TreeGrafter"/>
</dbReference>
<evidence type="ECO:0000256" key="5">
    <source>
        <dbReference type="SAM" id="MobiDB-lite"/>
    </source>
</evidence>